<dbReference type="EMBL" id="KV426132">
    <property type="protein sequence ID" value="KZV87209.1"/>
    <property type="molecule type" value="Genomic_DNA"/>
</dbReference>
<evidence type="ECO:0000313" key="3">
    <source>
        <dbReference type="Proteomes" id="UP000077266"/>
    </source>
</evidence>
<accession>A0A165ZZR0</accession>
<dbReference type="Proteomes" id="UP000077266">
    <property type="component" value="Unassembled WGS sequence"/>
</dbReference>
<dbReference type="PROSITE" id="PS50181">
    <property type="entry name" value="FBOX"/>
    <property type="match status" value="1"/>
</dbReference>
<reference evidence="2 3" key="1">
    <citation type="journal article" date="2016" name="Mol. Biol. Evol.">
        <title>Comparative Genomics of Early-Diverging Mushroom-Forming Fungi Provides Insights into the Origins of Lignocellulose Decay Capabilities.</title>
        <authorList>
            <person name="Nagy L.G."/>
            <person name="Riley R."/>
            <person name="Tritt A."/>
            <person name="Adam C."/>
            <person name="Daum C."/>
            <person name="Floudas D."/>
            <person name="Sun H."/>
            <person name="Yadav J.S."/>
            <person name="Pangilinan J."/>
            <person name="Larsson K.H."/>
            <person name="Matsuura K."/>
            <person name="Barry K."/>
            <person name="Labutti K."/>
            <person name="Kuo R."/>
            <person name="Ohm R.A."/>
            <person name="Bhattacharya S.S."/>
            <person name="Shirouzu T."/>
            <person name="Yoshinaga Y."/>
            <person name="Martin F.M."/>
            <person name="Grigoriev I.V."/>
            <person name="Hibbett D.S."/>
        </authorList>
    </citation>
    <scope>NUCLEOTIDE SEQUENCE [LARGE SCALE GENOMIC DNA]</scope>
    <source>
        <strain evidence="2 3">HHB12029</strain>
    </source>
</reference>
<dbReference type="Gene3D" id="1.20.1280.50">
    <property type="match status" value="1"/>
</dbReference>
<dbReference type="InterPro" id="IPR036047">
    <property type="entry name" value="F-box-like_dom_sf"/>
</dbReference>
<evidence type="ECO:0000313" key="2">
    <source>
        <dbReference type="EMBL" id="KZV87209.1"/>
    </source>
</evidence>
<name>A0A165ZZR0_EXIGL</name>
<dbReference type="InParanoid" id="A0A165ZZR0"/>
<proteinExistence type="predicted"/>
<protein>
    <recommendedName>
        <fullName evidence="1">F-box domain-containing protein</fullName>
    </recommendedName>
</protein>
<feature type="domain" description="F-box" evidence="1">
    <location>
        <begin position="31"/>
        <end position="78"/>
    </location>
</feature>
<evidence type="ECO:0000259" key="1">
    <source>
        <dbReference type="PROSITE" id="PS50181"/>
    </source>
</evidence>
<dbReference type="SUPFAM" id="SSF81383">
    <property type="entry name" value="F-box domain"/>
    <property type="match status" value="1"/>
</dbReference>
<dbReference type="InterPro" id="IPR001810">
    <property type="entry name" value="F-box_dom"/>
</dbReference>
<gene>
    <name evidence="2" type="ORF">EXIGLDRAFT_773865</name>
</gene>
<sequence>MNIAKYSSTTLLSAAQEEPGLSASVASVSRPCCTFSVPQELREMIWAYLPMRDCFGVAQVCREWRACALSSSRLWRNVDFFAKQHPDGCACGCKHYDKSGPPIDTNLVCIRTVLSRSSSLPLSLNINILGLRAHGAAVLELSRVLQPHAARIREMCIATGSSHAVPQIFSSCSSFPALRRLTCKLDYAVVWGGHDKGSFFWNPFELPCLEYLDVFGSVAVDGQRSFSLPCLHTLRCTFLDPADILIYVQNAPRLKAVTVECVDVSFPDGDPTVLAAVRNALAGVDTVEAVGLVPETEGPILDMLAASSRRNLALNYDTLAIAVDAYDTLRDLQAPVQLSFERRACEPKYHAVTVSDQRGLTRTLSSECGSLWDNSELLNIIELAGELSALEWGLTDCLFEFATLSQPQEHLRTMVIHWADPAAIDYQDLTEWASSVFDSSAHHVFPALETLCIDGRCRVWHDTLRVPKALLSVTTVRVAITHLVSGRKLPILELRHVTLEGDVSLLHRDVTALFVDGQRLGPT</sequence>
<dbReference type="AlphaFoldDB" id="A0A165ZZR0"/>
<dbReference type="Pfam" id="PF12937">
    <property type="entry name" value="F-box-like"/>
    <property type="match status" value="1"/>
</dbReference>
<organism evidence="2 3">
    <name type="scientific">Exidia glandulosa HHB12029</name>
    <dbReference type="NCBI Taxonomy" id="1314781"/>
    <lineage>
        <taxon>Eukaryota</taxon>
        <taxon>Fungi</taxon>
        <taxon>Dikarya</taxon>
        <taxon>Basidiomycota</taxon>
        <taxon>Agaricomycotina</taxon>
        <taxon>Agaricomycetes</taxon>
        <taxon>Auriculariales</taxon>
        <taxon>Exidiaceae</taxon>
        <taxon>Exidia</taxon>
    </lineage>
</organism>
<keyword evidence="3" id="KW-1185">Reference proteome</keyword>